<evidence type="ECO:0000259" key="2">
    <source>
        <dbReference type="Pfam" id="PF13649"/>
    </source>
</evidence>
<feature type="compositionally biased region" description="Basic and acidic residues" evidence="1">
    <location>
        <begin position="1"/>
        <end position="13"/>
    </location>
</feature>
<feature type="region of interest" description="Disordered" evidence="1">
    <location>
        <begin position="1"/>
        <end position="47"/>
    </location>
</feature>
<dbReference type="CDD" id="cd02440">
    <property type="entry name" value="AdoMet_MTases"/>
    <property type="match status" value="1"/>
</dbReference>
<feature type="domain" description="Methyltransferase" evidence="2">
    <location>
        <begin position="94"/>
        <end position="188"/>
    </location>
</feature>
<gene>
    <name evidence="3" type="ORF">EDC25_12531</name>
</gene>
<dbReference type="Proteomes" id="UP000294599">
    <property type="component" value="Unassembled WGS sequence"/>
</dbReference>
<dbReference type="SUPFAM" id="SSF53335">
    <property type="entry name" value="S-adenosyl-L-methionine-dependent methyltransferases"/>
    <property type="match status" value="1"/>
</dbReference>
<evidence type="ECO:0000313" key="3">
    <source>
        <dbReference type="EMBL" id="TCS93776.1"/>
    </source>
</evidence>
<dbReference type="Pfam" id="PF13649">
    <property type="entry name" value="Methyltransf_25"/>
    <property type="match status" value="1"/>
</dbReference>
<name>A0A4R3L8E0_9GAMM</name>
<reference evidence="3 4" key="1">
    <citation type="submission" date="2019-03" db="EMBL/GenBank/DDBJ databases">
        <title>Genomic Encyclopedia of Type Strains, Phase IV (KMG-IV): sequencing the most valuable type-strain genomes for metagenomic binning, comparative biology and taxonomic classification.</title>
        <authorList>
            <person name="Goeker M."/>
        </authorList>
    </citation>
    <scope>NUCLEOTIDE SEQUENCE [LARGE SCALE GENOMIC DNA]</scope>
    <source>
        <strain evidence="3 4">DSM 21944</strain>
    </source>
</reference>
<dbReference type="EMBL" id="SMAF01000025">
    <property type="protein sequence ID" value="TCS93776.1"/>
    <property type="molecule type" value="Genomic_DNA"/>
</dbReference>
<accession>A0A4R3L8E0</accession>
<proteinExistence type="predicted"/>
<organism evidence="3 4">
    <name type="scientific">Pseudofulvimonas gallinarii</name>
    <dbReference type="NCBI Taxonomy" id="634155"/>
    <lineage>
        <taxon>Bacteria</taxon>
        <taxon>Pseudomonadati</taxon>
        <taxon>Pseudomonadota</taxon>
        <taxon>Gammaproteobacteria</taxon>
        <taxon>Lysobacterales</taxon>
        <taxon>Rhodanobacteraceae</taxon>
        <taxon>Pseudofulvimonas</taxon>
    </lineage>
</organism>
<comment type="caution">
    <text evidence="3">The sequence shown here is derived from an EMBL/GenBank/DDBJ whole genome shotgun (WGS) entry which is preliminary data.</text>
</comment>
<keyword evidence="4" id="KW-1185">Reference proteome</keyword>
<dbReference type="InterPro" id="IPR041698">
    <property type="entry name" value="Methyltransf_25"/>
</dbReference>
<evidence type="ECO:0000256" key="1">
    <source>
        <dbReference type="SAM" id="MobiDB-lite"/>
    </source>
</evidence>
<evidence type="ECO:0000313" key="4">
    <source>
        <dbReference type="Proteomes" id="UP000294599"/>
    </source>
</evidence>
<protein>
    <recommendedName>
        <fullName evidence="2">Methyltransferase domain-containing protein</fullName>
    </recommendedName>
</protein>
<dbReference type="Gene3D" id="3.40.50.150">
    <property type="entry name" value="Vaccinia Virus protein VP39"/>
    <property type="match status" value="1"/>
</dbReference>
<dbReference type="AlphaFoldDB" id="A0A4R3L8E0"/>
<feature type="compositionally biased region" description="Basic residues" evidence="1">
    <location>
        <begin position="14"/>
        <end position="27"/>
    </location>
</feature>
<dbReference type="InterPro" id="IPR029063">
    <property type="entry name" value="SAM-dependent_MTases_sf"/>
</dbReference>
<sequence length="273" mass="29962">MRRFHADTGADRAGRRRHARYPRHRLRTSIGRETQDGVGMSTGPQPLDPGIRRRIADSFLPDRWLYWYARSKLGSDPLYGGVAEALRDTRAPLLDIGCGIGLLVHALRACGVDLEYTGVDNDGGKVEQGRLAIARTQLPHARLMAVDATAGLPHHRGSVTLLDVLQFLPPEAQSPLLADVAARVSQEGRLVIRTGLADGNWRSHVTRGVDVLSRWLRWMNAGPTRYPGRDALAAELSSHGLTATFTPLWGRTPFNNWLVVASRQSSGSGTTVR</sequence>